<protein>
    <submittedName>
        <fullName evidence="2">Uncharacterized protein</fullName>
    </submittedName>
</protein>
<dbReference type="KEGG" id="more:E1B28_001067"/>
<evidence type="ECO:0000313" key="2">
    <source>
        <dbReference type="EMBL" id="KAG7099200.1"/>
    </source>
</evidence>
<dbReference type="OrthoDB" id="10071381at2759"/>
<evidence type="ECO:0000256" key="1">
    <source>
        <dbReference type="SAM" id="MobiDB-lite"/>
    </source>
</evidence>
<proteinExistence type="predicted"/>
<dbReference type="RefSeq" id="XP_043015670.1">
    <property type="nucleotide sequence ID" value="XM_043146965.1"/>
</dbReference>
<organism evidence="2 3">
    <name type="scientific">Marasmius oreades</name>
    <name type="common">fairy-ring Marasmius</name>
    <dbReference type="NCBI Taxonomy" id="181124"/>
    <lineage>
        <taxon>Eukaryota</taxon>
        <taxon>Fungi</taxon>
        <taxon>Dikarya</taxon>
        <taxon>Basidiomycota</taxon>
        <taxon>Agaricomycotina</taxon>
        <taxon>Agaricomycetes</taxon>
        <taxon>Agaricomycetidae</taxon>
        <taxon>Agaricales</taxon>
        <taxon>Marasmiineae</taxon>
        <taxon>Marasmiaceae</taxon>
        <taxon>Marasmius</taxon>
    </lineage>
</organism>
<accession>A0A9P7V2Q4</accession>
<gene>
    <name evidence="2" type="ORF">E1B28_001067</name>
</gene>
<feature type="region of interest" description="Disordered" evidence="1">
    <location>
        <begin position="44"/>
        <end position="69"/>
    </location>
</feature>
<feature type="region of interest" description="Disordered" evidence="1">
    <location>
        <begin position="176"/>
        <end position="241"/>
    </location>
</feature>
<keyword evidence="3" id="KW-1185">Reference proteome</keyword>
<dbReference type="AlphaFoldDB" id="A0A9P7V2Q4"/>
<evidence type="ECO:0000313" key="3">
    <source>
        <dbReference type="Proteomes" id="UP001049176"/>
    </source>
</evidence>
<comment type="caution">
    <text evidence="2">The sequence shown here is derived from an EMBL/GenBank/DDBJ whole genome shotgun (WGS) entry which is preliminary data.</text>
</comment>
<dbReference type="EMBL" id="CM032181">
    <property type="protein sequence ID" value="KAG7099200.1"/>
    <property type="molecule type" value="Genomic_DNA"/>
</dbReference>
<dbReference type="GeneID" id="66070143"/>
<reference evidence="2" key="1">
    <citation type="journal article" date="2021" name="Genome Biol. Evol.">
        <title>The assembled and annotated genome of the fairy-ring fungus Marasmius oreades.</title>
        <authorList>
            <person name="Hiltunen M."/>
            <person name="Ament-Velasquez S.L."/>
            <person name="Johannesson H."/>
        </authorList>
    </citation>
    <scope>NUCLEOTIDE SEQUENCE</scope>
    <source>
        <strain evidence="2">03SP1</strain>
    </source>
</reference>
<name>A0A9P7V2Q4_9AGAR</name>
<sequence>MAQPTARSSALTISAGPDSVFIADFDAMVENWDRHLNLLAPEPMDVDPGDQEFDPHSQQPMQKRVGRQDTQQAEDVRAEACTLKEHHDHLLSVSFDRSFQGISDGIDPFSSQFEPAIQLDTNFFESSDGLGLDGGLADELARELGEGWGGPFIEESQQNMDVDLNPLQVPSDHLGLGLTGGDEFMLPALPEADHPRPSQPLNTRTPSKTDPRLLEENGTPRSRSRCASSRAASVVLPSPSNSFSRMLLSQGEDVRSHQQTPFADITTRVVNEEKEKRSALPRKNKRIRVLLDARTELTDEELKIARAKYVQEQRNQRRELDHKKIKKDSGKVVEELVWGVPTGIEAPSLIDFWQENFKVQVEARTGALHIHIDDPESTRPPNKRRKLQTIDEAPEGTPLPIETVVQNDTFFYGAGDIGFLPDDPFSGNNVDIDVELPVLRSSEEPGQARNISRQRSVGLDLSFNLDSNEKLGSQKSSLFPWDGAGADISSSVGGAGGGSDRVAFERADVKLRESPLSRRECSLPLSQNGNISVTRGASPGDFGKNSQIIGEDFVLRGKRLCIRFT</sequence>
<dbReference type="Proteomes" id="UP001049176">
    <property type="component" value="Chromosome 1"/>
</dbReference>